<evidence type="ECO:0000313" key="3">
    <source>
        <dbReference type="Proteomes" id="UP001176941"/>
    </source>
</evidence>
<feature type="region of interest" description="Disordered" evidence="1">
    <location>
        <begin position="79"/>
        <end position="191"/>
    </location>
</feature>
<evidence type="ECO:0000256" key="1">
    <source>
        <dbReference type="SAM" id="MobiDB-lite"/>
    </source>
</evidence>
<feature type="compositionally biased region" description="Low complexity" evidence="1">
    <location>
        <begin position="86"/>
        <end position="105"/>
    </location>
</feature>
<reference evidence="2" key="1">
    <citation type="submission" date="2023-04" db="EMBL/GenBank/DDBJ databases">
        <authorList>
            <consortium name="ELIXIR-Norway"/>
        </authorList>
    </citation>
    <scope>NUCLEOTIDE SEQUENCE [LARGE SCALE GENOMIC DNA]</scope>
</reference>
<name>A0ABN8Z0N3_RANTA</name>
<protein>
    <submittedName>
        <fullName evidence="2">Uncharacterized protein</fullName>
    </submittedName>
</protein>
<dbReference type="EMBL" id="OX459962">
    <property type="protein sequence ID" value="CAI9166940.1"/>
    <property type="molecule type" value="Genomic_DNA"/>
</dbReference>
<organism evidence="2 3">
    <name type="scientific">Rangifer tarandus platyrhynchus</name>
    <name type="common">Svalbard reindeer</name>
    <dbReference type="NCBI Taxonomy" id="3082113"/>
    <lineage>
        <taxon>Eukaryota</taxon>
        <taxon>Metazoa</taxon>
        <taxon>Chordata</taxon>
        <taxon>Craniata</taxon>
        <taxon>Vertebrata</taxon>
        <taxon>Euteleostomi</taxon>
        <taxon>Mammalia</taxon>
        <taxon>Eutheria</taxon>
        <taxon>Laurasiatheria</taxon>
        <taxon>Artiodactyla</taxon>
        <taxon>Ruminantia</taxon>
        <taxon>Pecora</taxon>
        <taxon>Cervidae</taxon>
        <taxon>Odocoileinae</taxon>
        <taxon>Rangifer</taxon>
    </lineage>
</organism>
<gene>
    <name evidence="2" type="ORF">MRATA1EN1_LOCUS15902</name>
</gene>
<evidence type="ECO:0000313" key="2">
    <source>
        <dbReference type="EMBL" id="CAI9166940.1"/>
    </source>
</evidence>
<dbReference type="Proteomes" id="UP001176941">
    <property type="component" value="Chromosome 26"/>
</dbReference>
<accession>A0ABN8Z0N3</accession>
<keyword evidence="3" id="KW-1185">Reference proteome</keyword>
<proteinExistence type="predicted"/>
<sequence>MLGLHTGELVSPGDTIALPGWSRSNIHPRAARDRTQVRGAVGAARCAIGQPRGGPGSASHPWASSASLPFRVAPPPLTKPPFVGRAQSPLPAASVSPAPSASRPSVRCLAARRVQPPPSRFDGPSLSARPPPTGPPRSRSTSRNCPGAGPPVSKPALVSTPLTFLPHFPQTPDTPSGVCSHRGRPVTSGWL</sequence>